<evidence type="ECO:0000313" key="2">
    <source>
        <dbReference type="Ensembl" id="ENSSSCP00015007542.1"/>
    </source>
</evidence>
<proteinExistence type="predicted"/>
<dbReference type="Ensembl" id="ENSSSCT00015019276.1">
    <property type="protein sequence ID" value="ENSSSCP00015007542.1"/>
    <property type="gene ID" value="ENSSSCG00015014569.1"/>
</dbReference>
<sequence>MLASLETDVANRLRVCAPNEVGYQFCAVCTAARWDAGVVMSLHYSVSLAFRGLKCKPLNCAYWGGCNRRDSATHGGLSFERSNPGLQPQLSDFPRSLAQL</sequence>
<name>A0A8D0MR03_PIG</name>
<dbReference type="AlphaFoldDB" id="A0A8D0MR03"/>
<reference evidence="2" key="1">
    <citation type="submission" date="2025-08" db="UniProtKB">
        <authorList>
            <consortium name="Ensembl"/>
        </authorList>
    </citation>
    <scope>IDENTIFICATION</scope>
</reference>
<evidence type="ECO:0000256" key="1">
    <source>
        <dbReference type="SAM" id="MobiDB-lite"/>
    </source>
</evidence>
<accession>A0A8D0MR03</accession>
<feature type="region of interest" description="Disordered" evidence="1">
    <location>
        <begin position="77"/>
        <end position="100"/>
    </location>
</feature>
<dbReference type="Proteomes" id="UP000694726">
    <property type="component" value="Unplaced"/>
</dbReference>
<evidence type="ECO:0000313" key="3">
    <source>
        <dbReference type="Proteomes" id="UP000694726"/>
    </source>
</evidence>
<feature type="compositionally biased region" description="Polar residues" evidence="1">
    <location>
        <begin position="80"/>
        <end position="90"/>
    </location>
</feature>
<organism evidence="2 3">
    <name type="scientific">Sus scrofa</name>
    <name type="common">Pig</name>
    <dbReference type="NCBI Taxonomy" id="9823"/>
    <lineage>
        <taxon>Eukaryota</taxon>
        <taxon>Metazoa</taxon>
        <taxon>Chordata</taxon>
        <taxon>Craniata</taxon>
        <taxon>Vertebrata</taxon>
        <taxon>Euteleostomi</taxon>
        <taxon>Mammalia</taxon>
        <taxon>Eutheria</taxon>
        <taxon>Laurasiatheria</taxon>
        <taxon>Artiodactyla</taxon>
        <taxon>Suina</taxon>
        <taxon>Suidae</taxon>
        <taxon>Sus</taxon>
    </lineage>
</organism>
<protein>
    <submittedName>
        <fullName evidence="2">Uncharacterized protein</fullName>
    </submittedName>
</protein>